<accession>U4PXR5</accession>
<dbReference type="HOGENOM" id="CLU_1925907_0_0_5"/>
<reference evidence="1 2" key="1">
    <citation type="journal article" date="2013" name="Genome Announc.">
        <title>Complete Genome Sequence of the Sesbania Symbiont and Rice Growth-Promoting Endophyte Rhizobium sp. Strain IRBG74.</title>
        <authorList>
            <person name="Crook M.B."/>
            <person name="Mitra S."/>
            <person name="Ane J.M."/>
            <person name="Sadowsky M.J."/>
            <person name="Gyaneshwar P."/>
        </authorList>
    </citation>
    <scope>NUCLEOTIDE SEQUENCE [LARGE SCALE GENOMIC DNA]</scope>
    <source>
        <strain evidence="1 2">IRBG74</strain>
    </source>
</reference>
<dbReference type="AlphaFoldDB" id="U4PXR5"/>
<gene>
    <name evidence="1" type="ORF">BN877_I1781</name>
</gene>
<name>U4PXR5_9HYPH</name>
<evidence type="ECO:0000313" key="2">
    <source>
        <dbReference type="Proteomes" id="UP000016944"/>
    </source>
</evidence>
<dbReference type="RefSeq" id="WP_022556340.1">
    <property type="nucleotide sequence ID" value="NC_022535.1"/>
</dbReference>
<dbReference type="PATRIC" id="fig|424182.3.peg.1766"/>
<evidence type="ECO:0000313" key="1">
    <source>
        <dbReference type="EMBL" id="CDI08677.1"/>
    </source>
</evidence>
<dbReference type="KEGG" id="rir:BN877_I1781"/>
<protein>
    <submittedName>
        <fullName evidence="1">Uncharacterized protein</fullName>
    </submittedName>
</protein>
<organism evidence="1 2">
    <name type="scientific">Agrobacterium pusense</name>
    <dbReference type="NCBI Taxonomy" id="648995"/>
    <lineage>
        <taxon>Bacteria</taxon>
        <taxon>Pseudomonadati</taxon>
        <taxon>Pseudomonadota</taxon>
        <taxon>Alphaproteobacteria</taxon>
        <taxon>Hyphomicrobiales</taxon>
        <taxon>Rhizobiaceae</taxon>
        <taxon>Rhizobium/Agrobacterium group</taxon>
        <taxon>Agrobacterium</taxon>
    </lineage>
</organism>
<dbReference type="Proteomes" id="UP000016944">
    <property type="component" value="Chromosome I"/>
</dbReference>
<sequence>MIPILARLSRCVFDLVLGGPARRPQRPLPEILFYPVIFANGRDDDSEGLKAFFENRPYIFNGDVYGPTAGPRRLVNLHLTLSKNAIVFIKDGRVRFIYGCPSGDALTVSVSHGFDRHIHSSRITLGAKVEL</sequence>
<dbReference type="EMBL" id="HG518322">
    <property type="protein sequence ID" value="CDI08677.1"/>
    <property type="molecule type" value="Genomic_DNA"/>
</dbReference>
<proteinExistence type="predicted"/>